<feature type="region of interest" description="Disordered" evidence="1">
    <location>
        <begin position="63"/>
        <end position="104"/>
    </location>
</feature>
<dbReference type="PANTHER" id="PTHR16148:SF14">
    <property type="entry name" value="MYND-TYPE DOMAIN-CONTAINING PROTEIN"/>
    <property type="match status" value="1"/>
</dbReference>
<feature type="chain" id="PRO_5032622595" evidence="2">
    <location>
        <begin position="30"/>
        <end position="517"/>
    </location>
</feature>
<gene>
    <name evidence="3" type="ORF">PGLA1383_LOCUS49679</name>
</gene>
<sequence>MAGRLGGLLRTTWKVLLLLLVALFAGAAARAEKKENSESSCEARGGVAVRLSVAVEVLGSAPFVLDNNNNDNDNNNNNNNNDKNNNNNNDDNNNNNNRGGAQEFRRSGDPLTVCVARGCPASAFRGEGCEVVRDQLVANLLSTGQQEQEEEEEEPSLPPTKILVKELWPWISTSPPGTGPHAVDRAVYQALRSKARAPRGEPSAGPLRWAVLGTHGPLSALMGEHLLTAQRLDGGRDLELVFYGQCYLCNELESCRTRHLASQADDGCNWFHGAPDQELGGLESEIRSAASAIAAREPHLSGVTCLGLLFCHFLFEALPASVLRLQFLCMNPLQGSHPALAERLLRSMAARAQTERTVFTTNAVTSALLAYHLGLPEAASPAPAMGLLPMALHKIAQAASWRADSPAVLLARNFLMLHNAEAVAFDSSLRAVWPGEVNDQPTTWDMEDTEHVAWLLQHRAVVYLPEHFYKNVFNDFYAAGMPIFLPSLPLLGWLWPRLRQAERDATYDGWLDRRIPR</sequence>
<keyword evidence="4" id="KW-1185">Reference proteome</keyword>
<feature type="non-terminal residue" evidence="3">
    <location>
        <position position="517"/>
    </location>
</feature>
<dbReference type="PANTHER" id="PTHR16148">
    <property type="entry name" value="NF-KAPPA-B-REPRESSING FACTOR-RELATED"/>
    <property type="match status" value="1"/>
</dbReference>
<evidence type="ECO:0000313" key="3">
    <source>
        <dbReference type="EMBL" id="CAE8634005.1"/>
    </source>
</evidence>
<evidence type="ECO:0000313" key="4">
    <source>
        <dbReference type="Proteomes" id="UP000654075"/>
    </source>
</evidence>
<comment type="caution">
    <text evidence="3">The sequence shown here is derived from an EMBL/GenBank/DDBJ whole genome shotgun (WGS) entry which is preliminary data.</text>
</comment>
<feature type="signal peptide" evidence="2">
    <location>
        <begin position="1"/>
        <end position="29"/>
    </location>
</feature>
<evidence type="ECO:0000256" key="1">
    <source>
        <dbReference type="SAM" id="MobiDB-lite"/>
    </source>
</evidence>
<reference evidence="3" key="1">
    <citation type="submission" date="2021-02" db="EMBL/GenBank/DDBJ databases">
        <authorList>
            <person name="Dougan E. K."/>
            <person name="Rhodes N."/>
            <person name="Thang M."/>
            <person name="Chan C."/>
        </authorList>
    </citation>
    <scope>NUCLEOTIDE SEQUENCE</scope>
</reference>
<evidence type="ECO:0000256" key="2">
    <source>
        <dbReference type="SAM" id="SignalP"/>
    </source>
</evidence>
<keyword evidence="2" id="KW-0732">Signal</keyword>
<proteinExistence type="predicted"/>
<dbReference type="EMBL" id="CAJNNV010030873">
    <property type="protein sequence ID" value="CAE8634005.1"/>
    <property type="molecule type" value="Genomic_DNA"/>
</dbReference>
<protein>
    <submittedName>
        <fullName evidence="3">Uncharacterized protein</fullName>
    </submittedName>
</protein>
<accession>A0A813H8N9</accession>
<name>A0A813H8N9_POLGL</name>
<dbReference type="Proteomes" id="UP000654075">
    <property type="component" value="Unassembled WGS sequence"/>
</dbReference>
<feature type="compositionally biased region" description="Low complexity" evidence="1">
    <location>
        <begin position="66"/>
        <end position="97"/>
    </location>
</feature>
<dbReference type="AlphaFoldDB" id="A0A813H8N9"/>
<organism evidence="3 4">
    <name type="scientific">Polarella glacialis</name>
    <name type="common">Dinoflagellate</name>
    <dbReference type="NCBI Taxonomy" id="89957"/>
    <lineage>
        <taxon>Eukaryota</taxon>
        <taxon>Sar</taxon>
        <taxon>Alveolata</taxon>
        <taxon>Dinophyceae</taxon>
        <taxon>Suessiales</taxon>
        <taxon>Suessiaceae</taxon>
        <taxon>Polarella</taxon>
    </lineage>
</organism>